<keyword evidence="4" id="KW-0378">Hydrolase</keyword>
<evidence type="ECO:0000256" key="4">
    <source>
        <dbReference type="ARBA" id="ARBA00022801"/>
    </source>
</evidence>
<evidence type="ECO:0000313" key="7">
    <source>
        <dbReference type="EMBL" id="RXK85596.1"/>
    </source>
</evidence>
<feature type="domain" description="NlpC/P60" evidence="6">
    <location>
        <begin position="112"/>
        <end position="234"/>
    </location>
</feature>
<evidence type="ECO:0000313" key="8">
    <source>
        <dbReference type="Proteomes" id="UP000290545"/>
    </source>
</evidence>
<dbReference type="GO" id="GO:0006508">
    <property type="term" value="P:proteolysis"/>
    <property type="evidence" value="ECO:0007669"/>
    <property type="project" value="UniProtKB-KW"/>
</dbReference>
<name>A0A4V1MAE5_9BACT</name>
<keyword evidence="2" id="KW-0645">Protease</keyword>
<sequence length="235" mass="26093">MLSIRWKQILYGTVMVMAFASCKSIKGIGAKDHSTAKTRKTNIGRSGDVKFLDDISVKPGSVVTSKHASSGGSRRSRPAASEMVVAPGDVNIERADWLQLKYAIVLDATVEKLKNLELLRSIDHWWGTRYCLGGNTENCIDCSGFTLAVMRDVYGKALPRTAQEQYDKSDRLETEDLQEGDLVFFHTSGRAISHVGIYLLNNKFVHAATSNGVMVSDLNDPYWKPRYRGAGRFGR</sequence>
<evidence type="ECO:0000256" key="3">
    <source>
        <dbReference type="ARBA" id="ARBA00022729"/>
    </source>
</evidence>
<comment type="similarity">
    <text evidence="1">Belongs to the peptidase C40 family.</text>
</comment>
<organism evidence="7 8">
    <name type="scientific">Filimonas effusa</name>
    <dbReference type="NCBI Taxonomy" id="2508721"/>
    <lineage>
        <taxon>Bacteria</taxon>
        <taxon>Pseudomonadati</taxon>
        <taxon>Bacteroidota</taxon>
        <taxon>Chitinophagia</taxon>
        <taxon>Chitinophagales</taxon>
        <taxon>Chitinophagaceae</taxon>
        <taxon>Filimonas</taxon>
    </lineage>
</organism>
<dbReference type="PROSITE" id="PS51257">
    <property type="entry name" value="PROKAR_LIPOPROTEIN"/>
    <property type="match status" value="1"/>
</dbReference>
<dbReference type="GO" id="GO:0008234">
    <property type="term" value="F:cysteine-type peptidase activity"/>
    <property type="evidence" value="ECO:0007669"/>
    <property type="project" value="UniProtKB-KW"/>
</dbReference>
<dbReference type="PANTHER" id="PTHR47360:SF1">
    <property type="entry name" value="ENDOPEPTIDASE NLPC-RELATED"/>
    <property type="match status" value="1"/>
</dbReference>
<keyword evidence="5" id="KW-0788">Thiol protease</keyword>
<accession>A0A4V1MAE5</accession>
<evidence type="ECO:0000256" key="1">
    <source>
        <dbReference type="ARBA" id="ARBA00007074"/>
    </source>
</evidence>
<dbReference type="InterPro" id="IPR038765">
    <property type="entry name" value="Papain-like_cys_pep_sf"/>
</dbReference>
<reference evidence="7 8" key="1">
    <citation type="submission" date="2019-01" db="EMBL/GenBank/DDBJ databases">
        <title>Filimonas sp. strain TTM-71.</title>
        <authorList>
            <person name="Chen W.-M."/>
        </authorList>
    </citation>
    <scope>NUCLEOTIDE SEQUENCE [LARGE SCALE GENOMIC DNA]</scope>
    <source>
        <strain evidence="7 8">TTM-71</strain>
    </source>
</reference>
<keyword evidence="3" id="KW-0732">Signal</keyword>
<dbReference type="Pfam" id="PF00877">
    <property type="entry name" value="NLPC_P60"/>
    <property type="match status" value="1"/>
</dbReference>
<dbReference type="EMBL" id="SDHZ01000001">
    <property type="protein sequence ID" value="RXK85596.1"/>
    <property type="molecule type" value="Genomic_DNA"/>
</dbReference>
<proteinExistence type="inferred from homology"/>
<dbReference type="OrthoDB" id="9807055at2"/>
<dbReference type="PANTHER" id="PTHR47360">
    <property type="entry name" value="MUREIN DD-ENDOPEPTIDASE MEPS/MUREIN LD-CARBOXYPEPTIDASE"/>
    <property type="match status" value="1"/>
</dbReference>
<comment type="caution">
    <text evidence="7">The sequence shown here is derived from an EMBL/GenBank/DDBJ whole genome shotgun (WGS) entry which is preliminary data.</text>
</comment>
<protein>
    <recommendedName>
        <fullName evidence="6">NlpC/P60 domain-containing protein</fullName>
    </recommendedName>
</protein>
<dbReference type="SUPFAM" id="SSF54001">
    <property type="entry name" value="Cysteine proteinases"/>
    <property type="match status" value="1"/>
</dbReference>
<dbReference type="InterPro" id="IPR052062">
    <property type="entry name" value="Murein_DD/LD_carboxypeptidase"/>
</dbReference>
<keyword evidence="8" id="KW-1185">Reference proteome</keyword>
<evidence type="ECO:0000256" key="5">
    <source>
        <dbReference type="ARBA" id="ARBA00022807"/>
    </source>
</evidence>
<evidence type="ECO:0000259" key="6">
    <source>
        <dbReference type="PROSITE" id="PS51935"/>
    </source>
</evidence>
<evidence type="ECO:0000256" key="2">
    <source>
        <dbReference type="ARBA" id="ARBA00022670"/>
    </source>
</evidence>
<dbReference type="InterPro" id="IPR000064">
    <property type="entry name" value="NLP_P60_dom"/>
</dbReference>
<dbReference type="Proteomes" id="UP000290545">
    <property type="component" value="Unassembled WGS sequence"/>
</dbReference>
<dbReference type="Gene3D" id="3.90.1720.10">
    <property type="entry name" value="endopeptidase domain like (from Nostoc punctiforme)"/>
    <property type="match status" value="1"/>
</dbReference>
<gene>
    <name evidence="7" type="ORF">ESB13_01925</name>
</gene>
<dbReference type="PROSITE" id="PS51935">
    <property type="entry name" value="NLPC_P60"/>
    <property type="match status" value="1"/>
</dbReference>
<dbReference type="AlphaFoldDB" id="A0A4V1MAE5"/>
<dbReference type="RefSeq" id="WP_129001349.1">
    <property type="nucleotide sequence ID" value="NZ_SDHZ01000001.1"/>
</dbReference>